<dbReference type="Proteomes" id="UP001230156">
    <property type="component" value="Unassembled WGS sequence"/>
</dbReference>
<dbReference type="RefSeq" id="WP_379956692.1">
    <property type="nucleotide sequence ID" value="NZ_JAUYVI010000005.1"/>
</dbReference>
<reference evidence="4" key="1">
    <citation type="submission" date="2023-08" db="EMBL/GenBank/DDBJ databases">
        <title>Rhodospirillaceae gen. nov., a novel taxon isolated from the Yangtze River Yuezi River estuary sludge.</title>
        <authorList>
            <person name="Ruan L."/>
        </authorList>
    </citation>
    <scope>NUCLEOTIDE SEQUENCE [LARGE SCALE GENOMIC DNA]</scope>
    <source>
        <strain evidence="4">R-7</strain>
    </source>
</reference>
<evidence type="ECO:0000313" key="3">
    <source>
        <dbReference type="EMBL" id="MDQ7249079.1"/>
    </source>
</evidence>
<keyword evidence="4" id="KW-1185">Reference proteome</keyword>
<dbReference type="EMBL" id="JAUYVI010000005">
    <property type="protein sequence ID" value="MDQ7249079.1"/>
    <property type="molecule type" value="Genomic_DNA"/>
</dbReference>
<proteinExistence type="predicted"/>
<name>A0ABU0YN12_9PROT</name>
<protein>
    <submittedName>
        <fullName evidence="3">EF-hand domain-containing protein</fullName>
    </submittedName>
</protein>
<feature type="compositionally biased region" description="Low complexity" evidence="1">
    <location>
        <begin position="112"/>
        <end position="121"/>
    </location>
</feature>
<dbReference type="InterPro" id="IPR002048">
    <property type="entry name" value="EF_hand_dom"/>
</dbReference>
<accession>A0ABU0YN12</accession>
<dbReference type="Gene3D" id="1.10.238.10">
    <property type="entry name" value="EF-hand"/>
    <property type="match status" value="1"/>
</dbReference>
<organism evidence="3 4">
    <name type="scientific">Dongia sedimenti</name>
    <dbReference type="NCBI Taxonomy" id="3064282"/>
    <lineage>
        <taxon>Bacteria</taxon>
        <taxon>Pseudomonadati</taxon>
        <taxon>Pseudomonadota</taxon>
        <taxon>Alphaproteobacteria</taxon>
        <taxon>Rhodospirillales</taxon>
        <taxon>Dongiaceae</taxon>
        <taxon>Dongia</taxon>
    </lineage>
</organism>
<evidence type="ECO:0000259" key="2">
    <source>
        <dbReference type="PROSITE" id="PS50222"/>
    </source>
</evidence>
<feature type="region of interest" description="Disordered" evidence="1">
    <location>
        <begin position="22"/>
        <end position="159"/>
    </location>
</feature>
<gene>
    <name evidence="3" type="ORF">Q8A70_15435</name>
</gene>
<evidence type="ECO:0000256" key="1">
    <source>
        <dbReference type="SAM" id="MobiDB-lite"/>
    </source>
</evidence>
<dbReference type="Pfam" id="PF13405">
    <property type="entry name" value="EF-hand_6"/>
    <property type="match status" value="1"/>
</dbReference>
<feature type="compositionally biased region" description="Pro residues" evidence="1">
    <location>
        <begin position="102"/>
        <end position="111"/>
    </location>
</feature>
<evidence type="ECO:0000313" key="4">
    <source>
        <dbReference type="Proteomes" id="UP001230156"/>
    </source>
</evidence>
<dbReference type="Pfam" id="PF13202">
    <property type="entry name" value="EF-hand_5"/>
    <property type="match status" value="1"/>
</dbReference>
<feature type="compositionally biased region" description="Polar residues" evidence="1">
    <location>
        <begin position="80"/>
        <end position="94"/>
    </location>
</feature>
<dbReference type="SUPFAM" id="SSF47473">
    <property type="entry name" value="EF-hand"/>
    <property type="match status" value="1"/>
</dbReference>
<dbReference type="SMART" id="SM00054">
    <property type="entry name" value="EFh"/>
    <property type="match status" value="2"/>
</dbReference>
<dbReference type="InterPro" id="IPR011992">
    <property type="entry name" value="EF-hand-dom_pair"/>
</dbReference>
<dbReference type="CDD" id="cd00051">
    <property type="entry name" value="EFh"/>
    <property type="match status" value="1"/>
</dbReference>
<comment type="caution">
    <text evidence="3">The sequence shown here is derived from an EMBL/GenBank/DDBJ whole genome shotgun (WGS) entry which is preliminary data.</text>
</comment>
<sequence>MTSSIVGSSGFSSAGLAQMREQMFQKLDADSSGTIDETEFAKGPDGSSGMDSGIASALFKSFDTDGDGGLTQDELETGFQKLSSSMRSVLIGTQEQGGPGGPDGPPPPPPAEAAGGSDSSDNSLDTLLKMLQTGDTSAASGSDDDEDDGSDSATSATTAVRNDFKQLLTDLQKLMESQSAVGTSVSA</sequence>
<feature type="domain" description="EF-hand" evidence="2">
    <location>
        <begin position="50"/>
        <end position="85"/>
    </location>
</feature>
<dbReference type="PROSITE" id="PS50222">
    <property type="entry name" value="EF_HAND_2"/>
    <property type="match status" value="1"/>
</dbReference>